<name>A0ABQ4TZ52_9HYPH</name>
<dbReference type="PRINTS" id="PR00420">
    <property type="entry name" value="RNGMNOXGNASE"/>
</dbReference>
<dbReference type="Gene3D" id="3.50.50.60">
    <property type="entry name" value="FAD/NAD(P)-binding domain"/>
    <property type="match status" value="1"/>
</dbReference>
<evidence type="ECO:0000256" key="3">
    <source>
        <dbReference type="ARBA" id="ARBA00012535"/>
    </source>
</evidence>
<comment type="similarity">
    <text evidence="2">Belongs to the tryptophan 2-monooxygenase family.</text>
</comment>
<reference evidence="8" key="1">
    <citation type="journal article" date="2021" name="Front. Microbiol.">
        <title>Comprehensive Comparative Genomics and Phenotyping of Methylobacterium Species.</title>
        <authorList>
            <person name="Alessa O."/>
            <person name="Ogura Y."/>
            <person name="Fujitani Y."/>
            <person name="Takami H."/>
            <person name="Hayashi T."/>
            <person name="Sahin N."/>
            <person name="Tani A."/>
        </authorList>
    </citation>
    <scope>NUCLEOTIDE SEQUENCE</scope>
    <source>
        <strain evidence="8">DSM 23632</strain>
    </source>
</reference>
<evidence type="ECO:0000313" key="9">
    <source>
        <dbReference type="Proteomes" id="UP001055057"/>
    </source>
</evidence>
<evidence type="ECO:0000259" key="7">
    <source>
        <dbReference type="Pfam" id="PF01593"/>
    </source>
</evidence>
<dbReference type="PANTHER" id="PTHR10742:SF410">
    <property type="entry name" value="LYSINE-SPECIFIC HISTONE DEMETHYLASE 2"/>
    <property type="match status" value="1"/>
</dbReference>
<evidence type="ECO:0000256" key="4">
    <source>
        <dbReference type="ARBA" id="ARBA00017871"/>
    </source>
</evidence>
<evidence type="ECO:0000256" key="2">
    <source>
        <dbReference type="ARBA" id="ARBA00005833"/>
    </source>
</evidence>
<sequence length="437" mass="44738">MNLDRRSLLTGSLLLAAPNLRAATRDGPPIVVVGAGAAGLAAADTLRRAGHAFALIEARDRIGGRAFTDRSLGADCAFDAGAQYIHWAERNPWAPIAKAAGSRIAVDGTWARTLLIDGRPATDAERASRRAGFSGLDALLTPNGADRSIAEAAAIGGPEAVQAAGGLARLSLGEEPERVSVADYDRLWSGADLWVDGYGALVASHFASLPVALGTIAEGIDWSGQGVRIATNKGPLEAAAVILTVPVGVLGAGTIRFAPALPEAVEGALQGLGMGAYTKVALRLDPARFDLRAVGDAVTAARSDGADQTIYFEMAPFDRPLAIANLGGDGARELCTAGEATAVAAMTDRLAGILGNTAREAVTGGRLAGWWTDPFARGAYSVARPGHADAREALRRPIADRVFLAGEALGDGGAMTVGGATLDGERAARAVLRVLGS</sequence>
<keyword evidence="5" id="KW-0073">Auxin biosynthesis</keyword>
<reference evidence="8" key="2">
    <citation type="submission" date="2021-08" db="EMBL/GenBank/DDBJ databases">
        <authorList>
            <person name="Tani A."/>
            <person name="Ola A."/>
            <person name="Ogura Y."/>
            <person name="Katsura K."/>
            <person name="Hayashi T."/>
        </authorList>
    </citation>
    <scope>NUCLEOTIDE SEQUENCE</scope>
    <source>
        <strain evidence="8">DSM 23632</strain>
    </source>
</reference>
<comment type="pathway">
    <text evidence="1">Plant hormone metabolism; auxin biosynthesis.</text>
</comment>
<dbReference type="RefSeq" id="WP_238181900.1">
    <property type="nucleotide sequence ID" value="NZ_BPRB01000073.1"/>
</dbReference>
<dbReference type="PANTHER" id="PTHR10742">
    <property type="entry name" value="FLAVIN MONOAMINE OXIDASE"/>
    <property type="match status" value="1"/>
</dbReference>
<dbReference type="EC" id="1.13.12.3" evidence="3"/>
<gene>
    <name evidence="8" type="primary">pao_1</name>
    <name evidence="8" type="ORF">MPOCJGCO_1405</name>
</gene>
<dbReference type="InterPro" id="IPR002937">
    <property type="entry name" value="Amino_oxidase"/>
</dbReference>
<feature type="domain" description="Amine oxidase" evidence="7">
    <location>
        <begin position="187"/>
        <end position="432"/>
    </location>
</feature>
<dbReference type="Proteomes" id="UP001055057">
    <property type="component" value="Unassembled WGS sequence"/>
</dbReference>
<dbReference type="InterPro" id="IPR036188">
    <property type="entry name" value="FAD/NAD-bd_sf"/>
</dbReference>
<evidence type="ECO:0000256" key="6">
    <source>
        <dbReference type="ARBA" id="ARBA00047321"/>
    </source>
</evidence>
<protein>
    <recommendedName>
        <fullName evidence="4">Tryptophan 2-monooxygenase</fullName>
        <ecNumber evidence="3">1.13.12.3</ecNumber>
    </recommendedName>
</protein>
<dbReference type="EMBL" id="BPRB01000073">
    <property type="protein sequence ID" value="GJE59317.1"/>
    <property type="molecule type" value="Genomic_DNA"/>
</dbReference>
<dbReference type="Pfam" id="PF01593">
    <property type="entry name" value="Amino_oxidase"/>
    <property type="match status" value="1"/>
</dbReference>
<proteinExistence type="inferred from homology"/>
<keyword evidence="9" id="KW-1185">Reference proteome</keyword>
<accession>A0ABQ4TZ52</accession>
<dbReference type="SUPFAM" id="SSF51905">
    <property type="entry name" value="FAD/NAD(P)-binding domain"/>
    <property type="match status" value="1"/>
</dbReference>
<organism evidence="8 9">
    <name type="scientific">Methylobacterium trifolii</name>
    <dbReference type="NCBI Taxonomy" id="1003092"/>
    <lineage>
        <taxon>Bacteria</taxon>
        <taxon>Pseudomonadati</taxon>
        <taxon>Pseudomonadota</taxon>
        <taxon>Alphaproteobacteria</taxon>
        <taxon>Hyphomicrobiales</taxon>
        <taxon>Methylobacteriaceae</taxon>
        <taxon>Methylobacterium</taxon>
    </lineage>
</organism>
<comment type="caution">
    <text evidence="8">The sequence shown here is derived from an EMBL/GenBank/DDBJ whole genome shotgun (WGS) entry which is preliminary data.</text>
</comment>
<evidence type="ECO:0000256" key="1">
    <source>
        <dbReference type="ARBA" id="ARBA00004814"/>
    </source>
</evidence>
<dbReference type="SUPFAM" id="SSF54373">
    <property type="entry name" value="FAD-linked reductases, C-terminal domain"/>
    <property type="match status" value="1"/>
</dbReference>
<dbReference type="InterPro" id="IPR050281">
    <property type="entry name" value="Flavin_monoamine_oxidase"/>
</dbReference>
<evidence type="ECO:0000256" key="5">
    <source>
        <dbReference type="ARBA" id="ARBA00023070"/>
    </source>
</evidence>
<comment type="catalytic activity">
    <reaction evidence="6">
        <text>L-tryptophan + O2 = indole-3-acetamide + CO2 + H2O</text>
        <dbReference type="Rhea" id="RHEA:16165"/>
        <dbReference type="ChEBI" id="CHEBI:15377"/>
        <dbReference type="ChEBI" id="CHEBI:15379"/>
        <dbReference type="ChEBI" id="CHEBI:16031"/>
        <dbReference type="ChEBI" id="CHEBI:16526"/>
        <dbReference type="ChEBI" id="CHEBI:57912"/>
        <dbReference type="EC" id="1.13.12.3"/>
    </reaction>
</comment>
<evidence type="ECO:0000313" key="8">
    <source>
        <dbReference type="EMBL" id="GJE59317.1"/>
    </source>
</evidence>
<dbReference type="Pfam" id="PF13450">
    <property type="entry name" value="NAD_binding_8"/>
    <property type="match status" value="1"/>
</dbReference>